<dbReference type="KEGG" id="lak:106180746"/>
<dbReference type="GeneID" id="106180746"/>
<dbReference type="InParanoid" id="A0A1S3KCD9"/>
<dbReference type="Proteomes" id="UP000085678">
    <property type="component" value="Unplaced"/>
</dbReference>
<dbReference type="Pfam" id="PF15379">
    <property type="entry name" value="DUF4606"/>
    <property type="match status" value="1"/>
</dbReference>
<dbReference type="PANTHER" id="PTHR35256">
    <property type="entry name" value="CHROMOSOME 8 OPEN READING FRAME 48"/>
    <property type="match status" value="1"/>
</dbReference>
<dbReference type="PANTHER" id="PTHR35256:SF1">
    <property type="entry name" value="EXPRESSED SEQUENCE AI429214"/>
    <property type="match status" value="1"/>
</dbReference>
<dbReference type="AlphaFoldDB" id="A0A1S3KCD9"/>
<dbReference type="RefSeq" id="XP_013420300.1">
    <property type="nucleotide sequence ID" value="XM_013564846.1"/>
</dbReference>
<keyword evidence="2" id="KW-1185">Reference proteome</keyword>
<accession>A0A1S3KCD9</accession>
<feature type="region of interest" description="Disordered" evidence="1">
    <location>
        <begin position="1"/>
        <end position="85"/>
    </location>
</feature>
<reference evidence="3" key="1">
    <citation type="submission" date="2025-08" db="UniProtKB">
        <authorList>
            <consortium name="RefSeq"/>
        </authorList>
    </citation>
    <scope>IDENTIFICATION</scope>
    <source>
        <tissue evidence="3">Gonads</tissue>
    </source>
</reference>
<protein>
    <submittedName>
        <fullName evidence="3">Uncharacterized protein C8orf48 homolog</fullName>
    </submittedName>
</protein>
<dbReference type="OrthoDB" id="6132401at2759"/>
<evidence type="ECO:0000313" key="3">
    <source>
        <dbReference type="RefSeq" id="XP_013420300.1"/>
    </source>
</evidence>
<name>A0A1S3KCD9_LINAN</name>
<organism evidence="2 3">
    <name type="scientific">Lingula anatina</name>
    <name type="common">Brachiopod</name>
    <name type="synonym">Lingula unguis</name>
    <dbReference type="NCBI Taxonomy" id="7574"/>
    <lineage>
        <taxon>Eukaryota</taxon>
        <taxon>Metazoa</taxon>
        <taxon>Spiralia</taxon>
        <taxon>Lophotrochozoa</taxon>
        <taxon>Brachiopoda</taxon>
        <taxon>Linguliformea</taxon>
        <taxon>Lingulata</taxon>
        <taxon>Lingulida</taxon>
        <taxon>Linguloidea</taxon>
        <taxon>Lingulidae</taxon>
        <taxon>Lingula</taxon>
    </lineage>
</organism>
<gene>
    <name evidence="3" type="primary">LOC106180746</name>
</gene>
<evidence type="ECO:0000256" key="1">
    <source>
        <dbReference type="SAM" id="MobiDB-lite"/>
    </source>
</evidence>
<feature type="compositionally biased region" description="Polar residues" evidence="1">
    <location>
        <begin position="1"/>
        <end position="16"/>
    </location>
</feature>
<dbReference type="InterPro" id="IPR027932">
    <property type="entry name" value="DUF4606"/>
</dbReference>
<evidence type="ECO:0000313" key="2">
    <source>
        <dbReference type="Proteomes" id="UP000085678"/>
    </source>
</evidence>
<feature type="compositionally biased region" description="Polar residues" evidence="1">
    <location>
        <begin position="24"/>
        <end position="69"/>
    </location>
</feature>
<sequence length="320" mass="35401">MSYSSEFDSISETDQGSLEEHSGSESTVKESPSTSISLPSGDGTLSTEESIQTVIETPVTPHQTRQSVASRPYGTPFTDSPAANYQDETFETLSPTYSSGKYTSSFESPGAGFQTPDVLDLSGKEARQDFLVRKLELLQMKPRKDKGSSSKQKDVGLGRSGRSFINKKVKLLKQYTKEGQTKAGQTPGTCATSEKLEFRDENPGAAGDITVPFGSALQRLKMDNFMHDLKQASSAEIHDVNTCQACLKHNEEASRIEFLKQKLSIVHNKAVQEKLEEHLYLRDPLTLIGNIMKDLPTLQDNPEDIWARLNEPFAEQKENT</sequence>
<proteinExistence type="predicted"/>